<gene>
    <name evidence="6" type="ORF">CYLTODRAFT_392936</name>
</gene>
<evidence type="ECO:0000256" key="2">
    <source>
        <dbReference type="ARBA" id="ARBA00022771"/>
    </source>
</evidence>
<accession>A0A0D7BJQ3</accession>
<evidence type="ECO:0000313" key="6">
    <source>
        <dbReference type="EMBL" id="KIY69846.1"/>
    </source>
</evidence>
<evidence type="ECO:0000313" key="7">
    <source>
        <dbReference type="Proteomes" id="UP000054007"/>
    </source>
</evidence>
<dbReference type="InterPro" id="IPR002893">
    <property type="entry name" value="Znf_MYND"/>
</dbReference>
<dbReference type="Gene3D" id="6.10.140.2220">
    <property type="match status" value="1"/>
</dbReference>
<evidence type="ECO:0000256" key="4">
    <source>
        <dbReference type="PROSITE-ProRule" id="PRU00134"/>
    </source>
</evidence>
<feature type="domain" description="MYND-type" evidence="5">
    <location>
        <begin position="14"/>
        <end position="56"/>
    </location>
</feature>
<evidence type="ECO:0000256" key="1">
    <source>
        <dbReference type="ARBA" id="ARBA00022723"/>
    </source>
</evidence>
<dbReference type="AlphaFoldDB" id="A0A0D7BJQ3"/>
<dbReference type="Proteomes" id="UP000054007">
    <property type="component" value="Unassembled WGS sequence"/>
</dbReference>
<proteinExistence type="predicted"/>
<name>A0A0D7BJQ3_9AGAR</name>
<reference evidence="6 7" key="1">
    <citation type="journal article" date="2015" name="Fungal Genet. Biol.">
        <title>Evolution of novel wood decay mechanisms in Agaricales revealed by the genome sequences of Fistulina hepatica and Cylindrobasidium torrendii.</title>
        <authorList>
            <person name="Floudas D."/>
            <person name="Held B.W."/>
            <person name="Riley R."/>
            <person name="Nagy L.G."/>
            <person name="Koehler G."/>
            <person name="Ransdell A.S."/>
            <person name="Younus H."/>
            <person name="Chow J."/>
            <person name="Chiniquy J."/>
            <person name="Lipzen A."/>
            <person name="Tritt A."/>
            <person name="Sun H."/>
            <person name="Haridas S."/>
            <person name="LaButti K."/>
            <person name="Ohm R.A."/>
            <person name="Kues U."/>
            <person name="Blanchette R.A."/>
            <person name="Grigoriev I.V."/>
            <person name="Minto R.E."/>
            <person name="Hibbett D.S."/>
        </authorList>
    </citation>
    <scope>NUCLEOTIDE SEQUENCE [LARGE SCALE GENOMIC DNA]</scope>
    <source>
        <strain evidence="6 7">FP15055 ss-10</strain>
    </source>
</reference>
<sequence>MSGSSSRHRGHRQCDQCGNVEEADGPQFQTCGGCLMAQYCSSTCQRLQWPSHKAVCTYTRNARNADESGVTRSLRKFTSAFEPLLGWAGFQALQLKRVPSNIRQQALLLDLAPNDRSKYRFAVQGARLVPRTYVSDAPVVEEIQRREERCRQSGGLGVCLIVLQCGELATQVMPVELDRQCSIIWEHDDNWYKTLTTCVENGLTAFPGR</sequence>
<keyword evidence="7" id="KW-1185">Reference proteome</keyword>
<protein>
    <recommendedName>
        <fullName evidence="5">MYND-type domain-containing protein</fullName>
    </recommendedName>
</protein>
<keyword evidence="3" id="KW-0862">Zinc</keyword>
<organism evidence="6 7">
    <name type="scientific">Cylindrobasidium torrendii FP15055 ss-10</name>
    <dbReference type="NCBI Taxonomy" id="1314674"/>
    <lineage>
        <taxon>Eukaryota</taxon>
        <taxon>Fungi</taxon>
        <taxon>Dikarya</taxon>
        <taxon>Basidiomycota</taxon>
        <taxon>Agaricomycotina</taxon>
        <taxon>Agaricomycetes</taxon>
        <taxon>Agaricomycetidae</taxon>
        <taxon>Agaricales</taxon>
        <taxon>Marasmiineae</taxon>
        <taxon>Physalacriaceae</taxon>
        <taxon>Cylindrobasidium</taxon>
    </lineage>
</organism>
<dbReference type="GO" id="GO:0008270">
    <property type="term" value="F:zinc ion binding"/>
    <property type="evidence" value="ECO:0007669"/>
    <property type="project" value="UniProtKB-KW"/>
</dbReference>
<keyword evidence="2 4" id="KW-0863">Zinc-finger</keyword>
<dbReference type="EMBL" id="KN880477">
    <property type="protein sequence ID" value="KIY69846.1"/>
    <property type="molecule type" value="Genomic_DNA"/>
</dbReference>
<evidence type="ECO:0000259" key="5">
    <source>
        <dbReference type="PROSITE" id="PS50865"/>
    </source>
</evidence>
<dbReference type="STRING" id="1314674.A0A0D7BJQ3"/>
<dbReference type="PROSITE" id="PS50865">
    <property type="entry name" value="ZF_MYND_2"/>
    <property type="match status" value="1"/>
</dbReference>
<dbReference type="OrthoDB" id="432970at2759"/>
<dbReference type="SUPFAM" id="SSF144232">
    <property type="entry name" value="HIT/MYND zinc finger-like"/>
    <property type="match status" value="1"/>
</dbReference>
<evidence type="ECO:0000256" key="3">
    <source>
        <dbReference type="ARBA" id="ARBA00022833"/>
    </source>
</evidence>
<keyword evidence="1" id="KW-0479">Metal-binding</keyword>
<dbReference type="Pfam" id="PF01753">
    <property type="entry name" value="zf-MYND"/>
    <property type="match status" value="1"/>
</dbReference>